<dbReference type="Gene3D" id="3.40.50.1580">
    <property type="entry name" value="Nucleoside phosphorylase domain"/>
    <property type="match status" value="1"/>
</dbReference>
<evidence type="ECO:0000256" key="4">
    <source>
        <dbReference type="ARBA" id="ARBA00022679"/>
    </source>
</evidence>
<comment type="similarity">
    <text evidence="2 5">Belongs to the PNP/MTAP phosphorylase family.</text>
</comment>
<evidence type="ECO:0000256" key="6">
    <source>
        <dbReference type="PIRSR" id="PIRSR000477-2"/>
    </source>
</evidence>
<dbReference type="PANTHER" id="PTHR11904:SF9">
    <property type="entry name" value="PURINE NUCLEOSIDE PHOSPHORYLASE-RELATED"/>
    <property type="match status" value="1"/>
</dbReference>
<evidence type="ECO:0000256" key="5">
    <source>
        <dbReference type="PIRNR" id="PIRNR000477"/>
    </source>
</evidence>
<feature type="binding site" evidence="6">
    <location>
        <position position="230"/>
    </location>
    <ligand>
        <name>a purine D-ribonucleoside</name>
        <dbReference type="ChEBI" id="CHEBI:142355"/>
    </ligand>
</feature>
<feature type="binding site" evidence="6">
    <location>
        <position position="111"/>
    </location>
    <ligand>
        <name>phosphate</name>
        <dbReference type="ChEBI" id="CHEBI:43474"/>
    </ligand>
</feature>
<dbReference type="GO" id="GO:0004731">
    <property type="term" value="F:purine-nucleoside phosphorylase activity"/>
    <property type="evidence" value="ECO:0007669"/>
    <property type="project" value="UniProtKB-EC"/>
</dbReference>
<evidence type="ECO:0000259" key="7">
    <source>
        <dbReference type="Pfam" id="PF01048"/>
    </source>
</evidence>
<keyword evidence="4 5" id="KW-0808">Transferase</keyword>
<dbReference type="SUPFAM" id="SSF53167">
    <property type="entry name" value="Purine and uridine phosphorylases"/>
    <property type="match status" value="1"/>
</dbReference>
<dbReference type="EMBL" id="LPVY01000003">
    <property type="protein sequence ID" value="KZB68180.1"/>
    <property type="molecule type" value="Genomic_DNA"/>
</dbReference>
<dbReference type="CDD" id="cd09009">
    <property type="entry name" value="PNP-EcPNPII_like"/>
    <property type="match status" value="1"/>
</dbReference>
<dbReference type="InterPro" id="IPR011268">
    <property type="entry name" value="Purine_phosphorylase"/>
</dbReference>
<dbReference type="GO" id="GO:0009116">
    <property type="term" value="P:nucleoside metabolic process"/>
    <property type="evidence" value="ECO:0007669"/>
    <property type="project" value="InterPro"/>
</dbReference>
<comment type="caution">
    <text evidence="8">The sequence shown here is derived from an EMBL/GenBank/DDBJ whole genome shotgun (WGS) entry which is preliminary data.</text>
</comment>
<dbReference type="Proteomes" id="UP000076335">
    <property type="component" value="Unassembled WGS sequence"/>
</dbReference>
<sequence>MSNVKAALDIIAAKAPGFKAEVALVLGSGLGGVIDAVSDAIRISYADLPGFPKPTVVGHGGQLVLGRIGGVSVAVMQGRAHYYEHGRSDLMNEPLDTLRELGADRLILTNAAGSLISEASPGNLMLITDHISLFGPNPLIGYHGDDRFVGMDVPYDPEIGSGLKNTAAELGIDLFEGTYCWCTGPSFETPAEIRALKVLGVDAVGMSTVPENILARRLGFRVAAVSNITNLAAGMSPTALSHEQTLEMAKEGSSNLIKILLRYFSSDA</sequence>
<comment type="function">
    <text evidence="5">The purine nucleoside phosphorylases catalyze the phosphorolytic breakdown of the N-glycosidic bond in the beta-(deoxy)ribonucleoside molecules, with the formation of the corresponding free purine bases and pentose-1-phosphate.</text>
</comment>
<feature type="binding site" evidence="6">
    <location>
        <position position="59"/>
    </location>
    <ligand>
        <name>phosphate</name>
        <dbReference type="ChEBI" id="CHEBI:43474"/>
    </ligand>
</feature>
<dbReference type="Pfam" id="PF01048">
    <property type="entry name" value="PNP_UDP_1"/>
    <property type="match status" value="1"/>
</dbReference>
<dbReference type="AlphaFoldDB" id="A0A154LA52"/>
<dbReference type="PANTHER" id="PTHR11904">
    <property type="entry name" value="METHYLTHIOADENOSINE/PURINE NUCLEOSIDE PHOSPHORYLASE"/>
    <property type="match status" value="1"/>
</dbReference>
<feature type="binding site" evidence="6">
    <location>
        <position position="207"/>
    </location>
    <ligand>
        <name>phosphate</name>
        <dbReference type="ChEBI" id="CHEBI:43474"/>
    </ligand>
</feature>
<dbReference type="InterPro" id="IPR035994">
    <property type="entry name" value="Nucleoside_phosphorylase_sf"/>
</dbReference>
<dbReference type="InterPro" id="IPR000845">
    <property type="entry name" value="Nucleoside_phosphorylase_d"/>
</dbReference>
<dbReference type="GO" id="GO:0005737">
    <property type="term" value="C:cytoplasm"/>
    <property type="evidence" value="ECO:0007669"/>
    <property type="project" value="TreeGrafter"/>
</dbReference>
<keyword evidence="3 5" id="KW-0328">Glycosyltransferase</keyword>
<evidence type="ECO:0000256" key="2">
    <source>
        <dbReference type="ARBA" id="ARBA00006751"/>
    </source>
</evidence>
<feature type="binding site" evidence="6">
    <location>
        <position position="28"/>
    </location>
    <ligand>
        <name>phosphate</name>
        <dbReference type="ChEBI" id="CHEBI:43474"/>
    </ligand>
</feature>
<gene>
    <name evidence="8" type="ORF">AUP42_12020</name>
</gene>
<name>A0A154LA52_9PROT</name>
<dbReference type="PIRSF" id="PIRSF000477">
    <property type="entry name" value="PurNPase"/>
    <property type="match status" value="1"/>
</dbReference>
<dbReference type="OrthoDB" id="1523230at2"/>
<evidence type="ECO:0000256" key="3">
    <source>
        <dbReference type="ARBA" id="ARBA00022676"/>
    </source>
</evidence>
<comment type="pathway">
    <text evidence="1 5">Purine metabolism; purine nucleoside salvage.</text>
</comment>
<reference evidence="8 9" key="1">
    <citation type="submission" date="2015-12" db="EMBL/GenBank/DDBJ databases">
        <title>Genome sequence of Thalassospira lucentensis MCCC 1A02072.</title>
        <authorList>
            <person name="Lu L."/>
            <person name="Lai Q."/>
            <person name="Shao Z."/>
            <person name="Qian P."/>
        </authorList>
    </citation>
    <scope>NUCLEOTIDE SEQUENCE [LARGE SCALE GENOMIC DNA]</scope>
    <source>
        <strain evidence="8 9">MCCC 1A02072</strain>
    </source>
</reference>
<protein>
    <recommendedName>
        <fullName evidence="5">Purine nucleoside phosphorylase</fullName>
        <ecNumber evidence="5">2.4.2.1</ecNumber>
    </recommendedName>
    <alternativeName>
        <fullName evidence="5">Inosine-guanosine phosphorylase</fullName>
    </alternativeName>
</protein>
<accession>A0A154LA52</accession>
<organism evidence="8 9">
    <name type="scientific">Thalassospira lucentensis</name>
    <dbReference type="NCBI Taxonomy" id="168935"/>
    <lineage>
        <taxon>Bacteria</taxon>
        <taxon>Pseudomonadati</taxon>
        <taxon>Pseudomonadota</taxon>
        <taxon>Alphaproteobacteria</taxon>
        <taxon>Rhodospirillales</taxon>
        <taxon>Thalassospiraceae</taxon>
        <taxon>Thalassospira</taxon>
    </lineage>
</organism>
<dbReference type="NCBIfam" id="NF006054">
    <property type="entry name" value="PRK08202.1"/>
    <property type="match status" value="1"/>
</dbReference>
<evidence type="ECO:0000256" key="1">
    <source>
        <dbReference type="ARBA" id="ARBA00005058"/>
    </source>
</evidence>
<dbReference type="RefSeq" id="WP_062949074.1">
    <property type="nucleotide sequence ID" value="NZ_LPVY01000003.1"/>
</dbReference>
<evidence type="ECO:0000313" key="9">
    <source>
        <dbReference type="Proteomes" id="UP000076335"/>
    </source>
</evidence>
<dbReference type="UniPathway" id="UPA00606"/>
<feature type="binding site" evidence="6">
    <location>
        <position position="188"/>
    </location>
    <ligand>
        <name>a purine D-ribonucleoside</name>
        <dbReference type="ChEBI" id="CHEBI:142355"/>
    </ligand>
</feature>
<evidence type="ECO:0000313" key="8">
    <source>
        <dbReference type="EMBL" id="KZB68180.1"/>
    </source>
</evidence>
<dbReference type="NCBIfam" id="TIGR01697">
    <property type="entry name" value="PNPH-PUNA-XAPA"/>
    <property type="match status" value="1"/>
</dbReference>
<dbReference type="EC" id="2.4.2.1" evidence="5"/>
<proteinExistence type="inferred from homology"/>
<feature type="binding site" evidence="6">
    <location>
        <begin position="79"/>
        <end position="81"/>
    </location>
    <ligand>
        <name>phosphate</name>
        <dbReference type="ChEBI" id="CHEBI:43474"/>
    </ligand>
</feature>
<feature type="domain" description="Nucleoside phosphorylase" evidence="7">
    <location>
        <begin position="22"/>
        <end position="264"/>
    </location>
</feature>